<evidence type="ECO:0000313" key="5">
    <source>
        <dbReference type="Proteomes" id="UP000019205"/>
    </source>
</evidence>
<dbReference type="GO" id="GO:0006310">
    <property type="term" value="P:DNA recombination"/>
    <property type="evidence" value="ECO:0007669"/>
    <property type="project" value="UniProtKB-KW"/>
</dbReference>
<dbReference type="AlphaFoldDB" id="A4AAD7"/>
<evidence type="ECO:0000259" key="3">
    <source>
        <dbReference type="PROSITE" id="PS51898"/>
    </source>
</evidence>
<dbReference type="EMBL" id="AAOA02000003">
    <property type="protein sequence ID" value="EAQ97014.1"/>
    <property type="molecule type" value="Genomic_DNA"/>
</dbReference>
<dbReference type="PANTHER" id="PTHR30349:SF64">
    <property type="entry name" value="PROPHAGE INTEGRASE INTD-RELATED"/>
    <property type="match status" value="1"/>
</dbReference>
<dbReference type="InterPro" id="IPR050090">
    <property type="entry name" value="Tyrosine_recombinase_XerCD"/>
</dbReference>
<dbReference type="InterPro" id="IPR013762">
    <property type="entry name" value="Integrase-like_cat_sf"/>
</dbReference>
<dbReference type="PROSITE" id="PS51898">
    <property type="entry name" value="TYR_RECOMBINASE"/>
    <property type="match status" value="1"/>
</dbReference>
<keyword evidence="5" id="KW-1185">Reference proteome</keyword>
<evidence type="ECO:0000313" key="4">
    <source>
        <dbReference type="EMBL" id="EAQ97014.1"/>
    </source>
</evidence>
<accession>A4AAD7</accession>
<dbReference type="Pfam" id="PF00589">
    <property type="entry name" value="Phage_integrase"/>
    <property type="match status" value="1"/>
</dbReference>
<reference evidence="4 5" key="1">
    <citation type="journal article" date="2007" name="Proc. Natl. Acad. Sci. U.S.A.">
        <title>Characterization of a marine gammaproteobacterium capable of aerobic anoxygenic photosynthesis.</title>
        <authorList>
            <person name="Fuchs B.M."/>
            <person name="Spring S."/>
            <person name="Teeling H."/>
            <person name="Quast C."/>
            <person name="Wulf J."/>
            <person name="Schattenhofer M."/>
            <person name="Yan S."/>
            <person name="Ferriera S."/>
            <person name="Johnson J."/>
            <person name="Glockner F.O."/>
            <person name="Amann R."/>
        </authorList>
    </citation>
    <scope>NUCLEOTIDE SEQUENCE [LARGE SCALE GENOMIC DNA]</scope>
    <source>
        <strain evidence="4">KT71</strain>
    </source>
</reference>
<dbReference type="STRING" id="314285.KT71_12165"/>
<evidence type="ECO:0000256" key="1">
    <source>
        <dbReference type="ARBA" id="ARBA00022908"/>
    </source>
</evidence>
<dbReference type="CDD" id="cd00397">
    <property type="entry name" value="DNA_BRE_C"/>
    <property type="match status" value="1"/>
</dbReference>
<dbReference type="InterPro" id="IPR002104">
    <property type="entry name" value="Integrase_catalytic"/>
</dbReference>
<feature type="domain" description="Tyr recombinase" evidence="3">
    <location>
        <begin position="149"/>
        <end position="329"/>
    </location>
</feature>
<dbReference type="PANTHER" id="PTHR30349">
    <property type="entry name" value="PHAGE INTEGRASE-RELATED"/>
    <property type="match status" value="1"/>
</dbReference>
<comment type="caution">
    <text evidence="4">The sequence shown here is derived from an EMBL/GenBank/DDBJ whole genome shotgun (WGS) entry which is preliminary data.</text>
</comment>
<dbReference type="SUPFAM" id="SSF56349">
    <property type="entry name" value="DNA breaking-rejoining enzymes"/>
    <property type="match status" value="1"/>
</dbReference>
<dbReference type="GO" id="GO:0003677">
    <property type="term" value="F:DNA binding"/>
    <property type="evidence" value="ECO:0007669"/>
    <property type="project" value="InterPro"/>
</dbReference>
<protein>
    <submittedName>
        <fullName evidence="4">Site-specific recombinase XerD</fullName>
    </submittedName>
</protein>
<proteinExistence type="predicted"/>
<gene>
    <name evidence="4" type="ORF">KT71_12165</name>
</gene>
<name>A4AAD7_9GAMM</name>
<dbReference type="HOGENOM" id="CLU_843877_0_0_6"/>
<dbReference type="InterPro" id="IPR011010">
    <property type="entry name" value="DNA_brk_join_enz"/>
</dbReference>
<keyword evidence="1" id="KW-0229">DNA integration</keyword>
<dbReference type="Proteomes" id="UP000019205">
    <property type="component" value="Chromosome"/>
</dbReference>
<dbReference type="Gene3D" id="1.10.443.10">
    <property type="entry name" value="Intergrase catalytic core"/>
    <property type="match status" value="1"/>
</dbReference>
<dbReference type="eggNOG" id="COG4974">
    <property type="taxonomic scope" value="Bacteria"/>
</dbReference>
<organism evidence="4 5">
    <name type="scientific">Congregibacter litoralis KT71</name>
    <dbReference type="NCBI Taxonomy" id="314285"/>
    <lineage>
        <taxon>Bacteria</taxon>
        <taxon>Pseudomonadati</taxon>
        <taxon>Pseudomonadota</taxon>
        <taxon>Gammaproteobacteria</taxon>
        <taxon>Cellvibrionales</taxon>
        <taxon>Halieaceae</taxon>
        <taxon>Congregibacter</taxon>
    </lineage>
</organism>
<sequence>MHSDGTVCWEATDYLLFYHFENPSGTKSTLEKYARQLSRIVAFLEYSSRWFDDITDDDLFDLPSFLQDSKNSGSGQASDNNQVNEILTRLLKVLVDLSARGYIDADKISFNPMVRADVNIEMRAFVPKGSKVKREYYYHPARLSTKNAQKRRPISDAALNTLHSKIYEFTENRFTRVRWANLLQALELTGARVSEVAKIHVVDVKRCLNEIEYEKQPRLKLTTTKGKNAGKSRLVPVPIEFVKELGDYLKYYRNPILKKNGIDHDYLFVTTRGNRLRAKRISDHFREVRCFAGLRKSDASPHLCRNRFITLHVKERLASLKGNRPVITP</sequence>
<reference evidence="4 5" key="2">
    <citation type="journal article" date="2009" name="PLoS ONE">
        <title>The photosynthetic apparatus and its regulation in the aerobic gammaproteobacterium Congregibacter litoralis gen. nov., sp. nov.</title>
        <authorList>
            <person name="Spring S."/>
            <person name="Lunsdorf H."/>
            <person name="Fuchs B.M."/>
            <person name="Tindall B.J."/>
        </authorList>
    </citation>
    <scope>NUCLEOTIDE SEQUENCE [LARGE SCALE GENOMIC DNA]</scope>
    <source>
        <strain evidence="4">KT71</strain>
    </source>
</reference>
<dbReference type="RefSeq" id="WP_008294862.1">
    <property type="nucleotide sequence ID" value="NZ_CM002299.1"/>
</dbReference>
<dbReference type="GO" id="GO:0015074">
    <property type="term" value="P:DNA integration"/>
    <property type="evidence" value="ECO:0007669"/>
    <property type="project" value="UniProtKB-KW"/>
</dbReference>
<evidence type="ECO:0000256" key="2">
    <source>
        <dbReference type="ARBA" id="ARBA00023172"/>
    </source>
</evidence>
<keyword evidence="2" id="KW-0233">DNA recombination</keyword>